<dbReference type="WBParaSite" id="maker-uti_cns_0011656-snap-gene-0.2-mRNA-1">
    <property type="protein sequence ID" value="maker-uti_cns_0011656-snap-gene-0.2-mRNA-1"/>
    <property type="gene ID" value="maker-uti_cns_0011656-snap-gene-0.2"/>
</dbReference>
<evidence type="ECO:0000256" key="1">
    <source>
        <dbReference type="SAM" id="Phobius"/>
    </source>
</evidence>
<protein>
    <submittedName>
        <fullName evidence="3">Uncharacterized protein</fullName>
    </submittedName>
</protein>
<evidence type="ECO:0000313" key="2">
    <source>
        <dbReference type="Proteomes" id="UP000095280"/>
    </source>
</evidence>
<keyword evidence="1" id="KW-1133">Transmembrane helix</keyword>
<name>A0A1I8IDA9_9PLAT</name>
<feature type="transmembrane region" description="Helical" evidence="1">
    <location>
        <begin position="6"/>
        <end position="25"/>
    </location>
</feature>
<keyword evidence="1" id="KW-0472">Membrane</keyword>
<reference evidence="3" key="1">
    <citation type="submission" date="2016-11" db="UniProtKB">
        <authorList>
            <consortium name="WormBaseParasite"/>
        </authorList>
    </citation>
    <scope>IDENTIFICATION</scope>
</reference>
<dbReference type="Proteomes" id="UP000095280">
    <property type="component" value="Unplaced"/>
</dbReference>
<evidence type="ECO:0000313" key="3">
    <source>
        <dbReference type="WBParaSite" id="maker-uti_cns_0011656-snap-gene-0.2-mRNA-1"/>
    </source>
</evidence>
<keyword evidence="1" id="KW-0812">Transmembrane</keyword>
<accession>A0A1I8IDA9</accession>
<sequence length="107" mass="11828">MPKLVFIPAYLDFSLTVTIALWQYVQAFLLISFRQSTNTNFGNAEFKFFFFGFRSGSVLVDYDLEFSVNDTAPTMSGDEIRAAMDSGLNATSSSASNYTMDANTTVA</sequence>
<dbReference type="AlphaFoldDB" id="A0A1I8IDA9"/>
<keyword evidence="2" id="KW-1185">Reference proteome</keyword>
<proteinExistence type="predicted"/>
<organism evidence="2 3">
    <name type="scientific">Macrostomum lignano</name>
    <dbReference type="NCBI Taxonomy" id="282301"/>
    <lineage>
        <taxon>Eukaryota</taxon>
        <taxon>Metazoa</taxon>
        <taxon>Spiralia</taxon>
        <taxon>Lophotrochozoa</taxon>
        <taxon>Platyhelminthes</taxon>
        <taxon>Rhabditophora</taxon>
        <taxon>Macrostomorpha</taxon>
        <taxon>Macrostomida</taxon>
        <taxon>Macrostomidae</taxon>
        <taxon>Macrostomum</taxon>
    </lineage>
</organism>